<organism evidence="3 4">
    <name type="scientific">Mycena pura</name>
    <dbReference type="NCBI Taxonomy" id="153505"/>
    <lineage>
        <taxon>Eukaryota</taxon>
        <taxon>Fungi</taxon>
        <taxon>Dikarya</taxon>
        <taxon>Basidiomycota</taxon>
        <taxon>Agaricomycotina</taxon>
        <taxon>Agaricomycetes</taxon>
        <taxon>Agaricomycetidae</taxon>
        <taxon>Agaricales</taxon>
        <taxon>Marasmiineae</taxon>
        <taxon>Mycenaceae</taxon>
        <taxon>Mycena</taxon>
    </lineage>
</organism>
<dbReference type="AlphaFoldDB" id="A0AAD6Y1I1"/>
<evidence type="ECO:0000313" key="4">
    <source>
        <dbReference type="Proteomes" id="UP001219525"/>
    </source>
</evidence>
<dbReference type="EMBL" id="JARJCW010000096">
    <property type="protein sequence ID" value="KAJ7194713.1"/>
    <property type="molecule type" value="Genomic_DNA"/>
</dbReference>
<evidence type="ECO:0000256" key="1">
    <source>
        <dbReference type="ARBA" id="ARBA00008421"/>
    </source>
</evidence>
<evidence type="ECO:0000313" key="3">
    <source>
        <dbReference type="EMBL" id="KAJ7194713.1"/>
    </source>
</evidence>
<accession>A0AAD6Y1I1</accession>
<feature type="domain" description="TEA" evidence="2">
    <location>
        <begin position="75"/>
        <end position="137"/>
    </location>
</feature>
<protein>
    <recommendedName>
        <fullName evidence="2">TEA domain-containing protein</fullName>
    </recommendedName>
</protein>
<dbReference type="Proteomes" id="UP001219525">
    <property type="component" value="Unassembled WGS sequence"/>
</dbReference>
<dbReference type="Gene3D" id="6.10.20.40">
    <property type="entry name" value="TEA/ATTS domain"/>
    <property type="match status" value="1"/>
</dbReference>
<keyword evidence="4" id="KW-1185">Reference proteome</keyword>
<gene>
    <name evidence="3" type="ORF">GGX14DRAFT_576161</name>
</gene>
<evidence type="ECO:0000259" key="2">
    <source>
        <dbReference type="Pfam" id="PF01285"/>
    </source>
</evidence>
<comment type="caution">
    <text evidence="3">The sequence shown here is derived from an EMBL/GenBank/DDBJ whole genome shotgun (WGS) entry which is preliminary data.</text>
</comment>
<proteinExistence type="inferred from homology"/>
<name>A0AAD6Y1I1_9AGAR</name>
<sequence length="170" mass="19520">MADPLPNSMLDIPTDNSCLQGVMRPEHKPHCVLSTVEEMGVHLTTEFDEPVQEQTAIRKMHSLTKRTIFRSVGDTRVWHPAVESSLIRGFITYEEIFGDYERSKGFKKRARRNQFISTFIMEETKAARTPKQIDSRLGEFLGRMTRSHAYSISGELGYYPINGEGYYSTH</sequence>
<reference evidence="3" key="1">
    <citation type="submission" date="2023-03" db="EMBL/GenBank/DDBJ databases">
        <title>Massive genome expansion in bonnet fungi (Mycena s.s.) driven by repeated elements and novel gene families across ecological guilds.</title>
        <authorList>
            <consortium name="Lawrence Berkeley National Laboratory"/>
            <person name="Harder C.B."/>
            <person name="Miyauchi S."/>
            <person name="Viragh M."/>
            <person name="Kuo A."/>
            <person name="Thoen E."/>
            <person name="Andreopoulos B."/>
            <person name="Lu D."/>
            <person name="Skrede I."/>
            <person name="Drula E."/>
            <person name="Henrissat B."/>
            <person name="Morin E."/>
            <person name="Kohler A."/>
            <person name="Barry K."/>
            <person name="LaButti K."/>
            <person name="Morin E."/>
            <person name="Salamov A."/>
            <person name="Lipzen A."/>
            <person name="Mereny Z."/>
            <person name="Hegedus B."/>
            <person name="Baldrian P."/>
            <person name="Stursova M."/>
            <person name="Weitz H."/>
            <person name="Taylor A."/>
            <person name="Grigoriev I.V."/>
            <person name="Nagy L.G."/>
            <person name="Martin F."/>
            <person name="Kauserud H."/>
        </authorList>
    </citation>
    <scope>NUCLEOTIDE SEQUENCE</scope>
    <source>
        <strain evidence="3">9144</strain>
    </source>
</reference>
<dbReference type="Pfam" id="PF01285">
    <property type="entry name" value="TEA"/>
    <property type="match status" value="1"/>
</dbReference>
<dbReference type="GO" id="GO:0003700">
    <property type="term" value="F:DNA-binding transcription factor activity"/>
    <property type="evidence" value="ECO:0007669"/>
    <property type="project" value="InterPro"/>
</dbReference>
<comment type="similarity">
    <text evidence="1">Belongs to the TEC1 family.</text>
</comment>
<dbReference type="InterPro" id="IPR038096">
    <property type="entry name" value="TEA/ATTS_sf"/>
</dbReference>
<dbReference type="InterPro" id="IPR000818">
    <property type="entry name" value="TEA/ATTS_dom"/>
</dbReference>